<reference evidence="2" key="1">
    <citation type="submission" date="2024-05" db="EMBL/GenBank/DDBJ databases">
        <title>Planctomycetes of the genus Singulisphaera possess chitinolytic capabilities.</title>
        <authorList>
            <person name="Ivanova A."/>
        </authorList>
    </citation>
    <scope>NUCLEOTIDE SEQUENCE</scope>
    <source>
        <strain evidence="2">Ch08T</strain>
    </source>
</reference>
<name>A0AAU7CB73_9BACT</name>
<proteinExistence type="predicted"/>
<feature type="coiled-coil region" evidence="1">
    <location>
        <begin position="6"/>
        <end position="33"/>
    </location>
</feature>
<organism evidence="2">
    <name type="scientific">Singulisphaera sp. Ch08</name>
    <dbReference type="NCBI Taxonomy" id="3120278"/>
    <lineage>
        <taxon>Bacteria</taxon>
        <taxon>Pseudomonadati</taxon>
        <taxon>Planctomycetota</taxon>
        <taxon>Planctomycetia</taxon>
        <taxon>Isosphaerales</taxon>
        <taxon>Isosphaeraceae</taxon>
        <taxon>Singulisphaera</taxon>
    </lineage>
</organism>
<gene>
    <name evidence="2" type="ORF">V5E97_28295</name>
</gene>
<sequence>MSVSEALEYQETIALLQEELVRLENEIRLRDEAGSSGPDVRAGDAVAEESATLQIASLIDELANRDETINLLLDQARLFEEAEAADQANWEQLNHWVQELEQRVESGGGSTEPLTRALEDERRKTRSEWEAFQAERRSWDAQRTAMESETEKLRGLLDQATRQSAAAASDSVLKALEQENRRLRSATNELARVAAVAAEAESLRDRLMTSEGELAKTVRELQALVDDQNRERNEHEAMVTELRSQLARETLKRQETQVLTAVAPAGKADDSMKSPDERIRAFRLHLKEIHEKEVEERAQRTLSARLSRLWRNTGPRG</sequence>
<evidence type="ECO:0008006" key="3">
    <source>
        <dbReference type="Google" id="ProtNLM"/>
    </source>
</evidence>
<dbReference type="AlphaFoldDB" id="A0AAU7CB73"/>
<keyword evidence="1" id="KW-0175">Coiled coil</keyword>
<evidence type="ECO:0000256" key="1">
    <source>
        <dbReference type="SAM" id="Coils"/>
    </source>
</evidence>
<feature type="coiled-coil region" evidence="1">
    <location>
        <begin position="143"/>
        <end position="245"/>
    </location>
</feature>
<dbReference type="EMBL" id="CP155447">
    <property type="protein sequence ID" value="XBH02207.1"/>
    <property type="molecule type" value="Genomic_DNA"/>
</dbReference>
<dbReference type="RefSeq" id="WP_406694949.1">
    <property type="nucleotide sequence ID" value="NZ_CP155447.1"/>
</dbReference>
<protein>
    <recommendedName>
        <fullName evidence="3">Chromosome partition protein Smc</fullName>
    </recommendedName>
</protein>
<evidence type="ECO:0000313" key="2">
    <source>
        <dbReference type="EMBL" id="XBH02207.1"/>
    </source>
</evidence>
<accession>A0AAU7CB73</accession>